<dbReference type="Proteomes" id="UP001237642">
    <property type="component" value="Unassembled WGS sequence"/>
</dbReference>
<reference evidence="1" key="2">
    <citation type="submission" date="2023-05" db="EMBL/GenBank/DDBJ databases">
        <authorList>
            <person name="Schelkunov M.I."/>
        </authorList>
    </citation>
    <scope>NUCLEOTIDE SEQUENCE</scope>
    <source>
        <strain evidence="1">Hsosn_3</strain>
        <tissue evidence="1">Leaf</tissue>
    </source>
</reference>
<keyword evidence="2" id="KW-1185">Reference proteome</keyword>
<sequence>MIKISKAAVKDKRPKLAVQNDHIPVDEEMDYIIPSKNHMPRMGTHLNSQLQLFLSNGSALDPWPHLNQVVANVGNWDPWPQSKQGDSGIYMLSYAKYYAIMPHFPQGELDIGAHRSRLAFLTLEWQSKYDIMITLQRFQQHRFHQ</sequence>
<dbReference type="AlphaFoldDB" id="A0AAD8IYY4"/>
<organism evidence="1 2">
    <name type="scientific">Heracleum sosnowskyi</name>
    <dbReference type="NCBI Taxonomy" id="360622"/>
    <lineage>
        <taxon>Eukaryota</taxon>
        <taxon>Viridiplantae</taxon>
        <taxon>Streptophyta</taxon>
        <taxon>Embryophyta</taxon>
        <taxon>Tracheophyta</taxon>
        <taxon>Spermatophyta</taxon>
        <taxon>Magnoliopsida</taxon>
        <taxon>eudicotyledons</taxon>
        <taxon>Gunneridae</taxon>
        <taxon>Pentapetalae</taxon>
        <taxon>asterids</taxon>
        <taxon>campanulids</taxon>
        <taxon>Apiales</taxon>
        <taxon>Apiaceae</taxon>
        <taxon>Apioideae</taxon>
        <taxon>apioid superclade</taxon>
        <taxon>Tordylieae</taxon>
        <taxon>Tordyliinae</taxon>
        <taxon>Heracleum</taxon>
    </lineage>
</organism>
<proteinExistence type="predicted"/>
<evidence type="ECO:0000313" key="1">
    <source>
        <dbReference type="EMBL" id="KAK1394236.1"/>
    </source>
</evidence>
<name>A0AAD8IYY4_9APIA</name>
<reference evidence="1" key="1">
    <citation type="submission" date="2023-02" db="EMBL/GenBank/DDBJ databases">
        <title>Genome of toxic invasive species Heracleum sosnowskyi carries increased number of genes despite the absence of recent whole-genome duplications.</title>
        <authorList>
            <person name="Schelkunov M."/>
            <person name="Shtratnikova V."/>
            <person name="Makarenko M."/>
            <person name="Klepikova A."/>
            <person name="Omelchenko D."/>
            <person name="Novikova G."/>
            <person name="Obukhova E."/>
            <person name="Bogdanov V."/>
            <person name="Penin A."/>
            <person name="Logacheva M."/>
        </authorList>
    </citation>
    <scope>NUCLEOTIDE SEQUENCE</scope>
    <source>
        <strain evidence="1">Hsosn_3</strain>
        <tissue evidence="1">Leaf</tissue>
    </source>
</reference>
<evidence type="ECO:0000313" key="2">
    <source>
        <dbReference type="Proteomes" id="UP001237642"/>
    </source>
</evidence>
<comment type="caution">
    <text evidence="1">The sequence shown here is derived from an EMBL/GenBank/DDBJ whole genome shotgun (WGS) entry which is preliminary data.</text>
</comment>
<protein>
    <submittedName>
        <fullName evidence="1">Uncharacterized protein</fullName>
    </submittedName>
</protein>
<accession>A0AAD8IYY4</accession>
<dbReference type="EMBL" id="JAUIZM010000003">
    <property type="protein sequence ID" value="KAK1394236.1"/>
    <property type="molecule type" value="Genomic_DNA"/>
</dbReference>
<gene>
    <name evidence="1" type="ORF">POM88_013292</name>
</gene>